<dbReference type="EMBL" id="LNKT01000001">
    <property type="protein sequence ID" value="KYJ87480.1"/>
    <property type="molecule type" value="Genomic_DNA"/>
</dbReference>
<proteinExistence type="predicted"/>
<dbReference type="Gene3D" id="3.40.1260.10">
    <property type="entry name" value="DsrEFH-like"/>
    <property type="match status" value="1"/>
</dbReference>
<evidence type="ECO:0000313" key="1">
    <source>
        <dbReference type="EMBL" id="KYJ87480.1"/>
    </source>
</evidence>
<dbReference type="STRING" id="1630136.AS592_10225"/>
<name>A0A151CIX2_9BACT</name>
<evidence type="ECO:0000313" key="2">
    <source>
        <dbReference type="Proteomes" id="UP000075359"/>
    </source>
</evidence>
<dbReference type="Pfam" id="PF02635">
    <property type="entry name" value="DsrE"/>
    <property type="match status" value="1"/>
</dbReference>
<dbReference type="InterPro" id="IPR027396">
    <property type="entry name" value="DsrEFH-like"/>
</dbReference>
<organism evidence="1 2">
    <name type="scientific">Sulfurovum riftiae</name>
    <dbReference type="NCBI Taxonomy" id="1630136"/>
    <lineage>
        <taxon>Bacteria</taxon>
        <taxon>Pseudomonadati</taxon>
        <taxon>Campylobacterota</taxon>
        <taxon>Epsilonproteobacteria</taxon>
        <taxon>Campylobacterales</taxon>
        <taxon>Sulfurovaceae</taxon>
        <taxon>Sulfurovum</taxon>
    </lineage>
</organism>
<dbReference type="OrthoDB" id="9799127at2"/>
<protein>
    <submittedName>
        <fullName evidence="1">Uncharacterized protein</fullName>
    </submittedName>
</protein>
<dbReference type="RefSeq" id="WP_067328354.1">
    <property type="nucleotide sequence ID" value="NZ_LNKT01000001.1"/>
</dbReference>
<reference evidence="1 2" key="1">
    <citation type="submission" date="2015-11" db="EMBL/GenBank/DDBJ databases">
        <title>Draft genome of Sulfurovum riftiae 1812E, a member of the Epsilonproteobacteria isolated from the tube of the deep-sea hydrothermal vent tubewom Riftia pachyptila.</title>
        <authorList>
            <person name="Vetriani C."/>
            <person name="Giovannelli D."/>
        </authorList>
    </citation>
    <scope>NUCLEOTIDE SEQUENCE [LARGE SCALE GENOMIC DNA]</scope>
    <source>
        <strain evidence="1 2">1812E</strain>
    </source>
</reference>
<gene>
    <name evidence="1" type="ORF">AS592_10225</name>
</gene>
<sequence>MGIFRVMLVLFGLLTGIVQAEEYKAVFDCSSDNADYIKSRMWLVGKTMDMIEKKGEKAVFAITLHGGCVSMVSKEYEMIVPDEEVPQIKKAQEYLRVLAEKRGVKVIVCAMSLASNAIEQKEVLPFVSISPNSFIDTIGYQNRGYALMTFK</sequence>
<comment type="caution">
    <text evidence="1">The sequence shown here is derived from an EMBL/GenBank/DDBJ whole genome shotgun (WGS) entry which is preliminary data.</text>
</comment>
<dbReference type="SUPFAM" id="SSF75169">
    <property type="entry name" value="DsrEFH-like"/>
    <property type="match status" value="1"/>
</dbReference>
<dbReference type="AlphaFoldDB" id="A0A151CIX2"/>
<accession>A0A151CIX2</accession>
<dbReference type="InterPro" id="IPR003787">
    <property type="entry name" value="Sulphur_relay_DsrE/F-like"/>
</dbReference>
<keyword evidence="2" id="KW-1185">Reference proteome</keyword>
<dbReference type="Proteomes" id="UP000075359">
    <property type="component" value="Unassembled WGS sequence"/>
</dbReference>